<feature type="domain" description="HTH arsR-type" evidence="4">
    <location>
        <begin position="4"/>
        <end position="94"/>
    </location>
</feature>
<evidence type="ECO:0000313" key="6">
    <source>
        <dbReference type="Proteomes" id="UP000178059"/>
    </source>
</evidence>
<keyword evidence="1" id="KW-0805">Transcription regulation</keyword>
<dbReference type="InterPro" id="IPR051011">
    <property type="entry name" value="Metal_resp_trans_reg"/>
</dbReference>
<dbReference type="InterPro" id="IPR011991">
    <property type="entry name" value="ArsR-like_HTH"/>
</dbReference>
<evidence type="ECO:0000256" key="1">
    <source>
        <dbReference type="ARBA" id="ARBA00023015"/>
    </source>
</evidence>
<keyword evidence="2" id="KW-0238">DNA-binding</keyword>
<dbReference type="SMART" id="SM00418">
    <property type="entry name" value="HTH_ARSR"/>
    <property type="match status" value="1"/>
</dbReference>
<organism evidence="5 6">
    <name type="scientific">Candidatus Nomurabacteria bacterium RIFCSPHIGHO2_01_FULL_42_16</name>
    <dbReference type="NCBI Taxonomy" id="1801743"/>
    <lineage>
        <taxon>Bacteria</taxon>
        <taxon>Candidatus Nomuraibacteriota</taxon>
    </lineage>
</organism>
<dbReference type="PROSITE" id="PS50987">
    <property type="entry name" value="HTH_ARSR_2"/>
    <property type="match status" value="1"/>
</dbReference>
<protein>
    <recommendedName>
        <fullName evidence="4">HTH arsR-type domain-containing protein</fullName>
    </recommendedName>
</protein>
<evidence type="ECO:0000313" key="5">
    <source>
        <dbReference type="EMBL" id="OGI69497.1"/>
    </source>
</evidence>
<evidence type="ECO:0000259" key="4">
    <source>
        <dbReference type="PROSITE" id="PS50987"/>
    </source>
</evidence>
<accession>A0A1F6VIM3</accession>
<dbReference type="Proteomes" id="UP000178059">
    <property type="component" value="Unassembled WGS sequence"/>
</dbReference>
<dbReference type="PANTHER" id="PTHR43132:SF6">
    <property type="entry name" value="HTH-TYPE TRANSCRIPTIONAL REPRESSOR CZRA"/>
    <property type="match status" value="1"/>
</dbReference>
<dbReference type="AlphaFoldDB" id="A0A1F6VIM3"/>
<dbReference type="Pfam" id="PF01022">
    <property type="entry name" value="HTH_5"/>
    <property type="match status" value="1"/>
</dbReference>
<dbReference type="SUPFAM" id="SSF46785">
    <property type="entry name" value="Winged helix' DNA-binding domain"/>
    <property type="match status" value="1"/>
</dbReference>
<evidence type="ECO:0000256" key="3">
    <source>
        <dbReference type="ARBA" id="ARBA00023163"/>
    </source>
</evidence>
<dbReference type="InterPro" id="IPR036388">
    <property type="entry name" value="WH-like_DNA-bd_sf"/>
</dbReference>
<dbReference type="PANTHER" id="PTHR43132">
    <property type="entry name" value="ARSENICAL RESISTANCE OPERON REPRESSOR ARSR-RELATED"/>
    <property type="match status" value="1"/>
</dbReference>
<dbReference type="CDD" id="cd00090">
    <property type="entry name" value="HTH_ARSR"/>
    <property type="match status" value="1"/>
</dbReference>
<proteinExistence type="predicted"/>
<name>A0A1F6VIM3_9BACT</name>
<keyword evidence="3" id="KW-0804">Transcription</keyword>
<dbReference type="GO" id="GO:0003677">
    <property type="term" value="F:DNA binding"/>
    <property type="evidence" value="ECO:0007669"/>
    <property type="project" value="UniProtKB-KW"/>
</dbReference>
<dbReference type="EMBL" id="MFTT01000024">
    <property type="protein sequence ID" value="OGI69497.1"/>
    <property type="molecule type" value="Genomic_DNA"/>
</dbReference>
<dbReference type="STRING" id="1801743.A2824_03460"/>
<sequence length="94" mass="10887">MSKNNNLNYRRIERTVKGFSNHRRIQIMDLLFKKPELSVAEISDLLKINFKTASQHITRLAFAGLIMKRSDGTSIRHKLTPLGESVLKFCRTLE</sequence>
<reference evidence="5 6" key="1">
    <citation type="journal article" date="2016" name="Nat. Commun.">
        <title>Thousands of microbial genomes shed light on interconnected biogeochemical processes in an aquifer system.</title>
        <authorList>
            <person name="Anantharaman K."/>
            <person name="Brown C.T."/>
            <person name="Hug L.A."/>
            <person name="Sharon I."/>
            <person name="Castelle C.J."/>
            <person name="Probst A.J."/>
            <person name="Thomas B.C."/>
            <person name="Singh A."/>
            <person name="Wilkins M.J."/>
            <person name="Karaoz U."/>
            <person name="Brodie E.L."/>
            <person name="Williams K.H."/>
            <person name="Hubbard S.S."/>
            <person name="Banfield J.F."/>
        </authorList>
    </citation>
    <scope>NUCLEOTIDE SEQUENCE [LARGE SCALE GENOMIC DNA]</scope>
</reference>
<dbReference type="GO" id="GO:0003700">
    <property type="term" value="F:DNA-binding transcription factor activity"/>
    <property type="evidence" value="ECO:0007669"/>
    <property type="project" value="InterPro"/>
</dbReference>
<dbReference type="PRINTS" id="PR00778">
    <property type="entry name" value="HTHARSR"/>
</dbReference>
<dbReference type="InterPro" id="IPR036390">
    <property type="entry name" value="WH_DNA-bd_sf"/>
</dbReference>
<comment type="caution">
    <text evidence="5">The sequence shown here is derived from an EMBL/GenBank/DDBJ whole genome shotgun (WGS) entry which is preliminary data.</text>
</comment>
<evidence type="ECO:0000256" key="2">
    <source>
        <dbReference type="ARBA" id="ARBA00023125"/>
    </source>
</evidence>
<dbReference type="Gene3D" id="1.10.10.10">
    <property type="entry name" value="Winged helix-like DNA-binding domain superfamily/Winged helix DNA-binding domain"/>
    <property type="match status" value="1"/>
</dbReference>
<gene>
    <name evidence="5" type="ORF">A2824_03460</name>
</gene>
<dbReference type="InterPro" id="IPR001845">
    <property type="entry name" value="HTH_ArsR_DNA-bd_dom"/>
</dbReference>